<dbReference type="GeneID" id="65090642"/>
<dbReference type="PRINTS" id="PR00765">
    <property type="entry name" value="CRBOXYPTASEA"/>
</dbReference>
<keyword evidence="19" id="KW-0378">Hydrolase</keyword>
<evidence type="ECO:0000256" key="17">
    <source>
        <dbReference type="SAM" id="SignalP"/>
    </source>
</evidence>
<dbReference type="Proteomes" id="UP000184255">
    <property type="component" value="Unassembled WGS sequence"/>
</dbReference>
<accession>A0A1L7TF94</accession>
<dbReference type="FunFam" id="3.40.630.10:FF:000060">
    <property type="entry name" value="Putative metallocarboxypeptidase ecm14"/>
    <property type="match status" value="1"/>
</dbReference>
<comment type="caution">
    <text evidence="15">Lacks conserved residue(s) required for the propagation of feature annotation.</text>
</comment>
<keyword evidence="5" id="KW-0964">Secreted</keyword>
<gene>
    <name evidence="19" type="ORF">FMAN_11391</name>
</gene>
<name>A0A1L7TF94_FUSMA</name>
<reference evidence="20" key="1">
    <citation type="journal article" date="2016" name="Genome Biol. Evol.">
        <title>Comparative 'omics' of the Fusarium fujikuroi species complex highlights differences in genetic potential and metabolite synthesis.</title>
        <authorList>
            <person name="Niehaus E.-M."/>
            <person name="Muensterkoetter M."/>
            <person name="Proctor R.H."/>
            <person name="Brown D.W."/>
            <person name="Sharon A."/>
            <person name="Idan Y."/>
            <person name="Oren-Young L."/>
            <person name="Sieber C.M."/>
            <person name="Novak O."/>
            <person name="Pencik A."/>
            <person name="Tarkowska D."/>
            <person name="Hromadova K."/>
            <person name="Freeman S."/>
            <person name="Maymon M."/>
            <person name="Elazar M."/>
            <person name="Youssef S.A."/>
            <person name="El-Shabrawy E.S.M."/>
            <person name="Shalaby A.B.A."/>
            <person name="Houterman P."/>
            <person name="Brock N.L."/>
            <person name="Burkhardt I."/>
            <person name="Tsavkelova E.A."/>
            <person name="Dickschat J.S."/>
            <person name="Galuszka P."/>
            <person name="Gueldener U."/>
            <person name="Tudzynski B."/>
        </authorList>
    </citation>
    <scope>NUCLEOTIDE SEQUENCE [LARGE SCALE GENOMIC DNA]</scope>
    <source>
        <strain evidence="20">MRC7560</strain>
    </source>
</reference>
<evidence type="ECO:0000256" key="12">
    <source>
        <dbReference type="ARBA" id="ARBA00025210"/>
    </source>
</evidence>
<evidence type="ECO:0000256" key="6">
    <source>
        <dbReference type="ARBA" id="ARBA00022554"/>
    </source>
</evidence>
<dbReference type="CDD" id="cd03860">
    <property type="entry name" value="M14_CP_A-B_like"/>
    <property type="match status" value="1"/>
</dbReference>
<dbReference type="GO" id="GO:0008270">
    <property type="term" value="F:zinc ion binding"/>
    <property type="evidence" value="ECO:0007669"/>
    <property type="project" value="InterPro"/>
</dbReference>
<dbReference type="GO" id="GO:0004181">
    <property type="term" value="F:metallocarboxypeptidase activity"/>
    <property type="evidence" value="ECO:0007669"/>
    <property type="project" value="InterPro"/>
</dbReference>
<dbReference type="InterPro" id="IPR000834">
    <property type="entry name" value="Peptidase_M14"/>
</dbReference>
<evidence type="ECO:0000256" key="4">
    <source>
        <dbReference type="ARBA" id="ARBA00005988"/>
    </source>
</evidence>
<comment type="function">
    <text evidence="12">Inactive carboxypeptidase that may play a role in cell wall organization and biogenesis.</text>
</comment>
<dbReference type="GO" id="GO:0005576">
    <property type="term" value="C:extracellular region"/>
    <property type="evidence" value="ECO:0007669"/>
    <property type="project" value="UniProtKB-SubCell"/>
</dbReference>
<protein>
    <recommendedName>
        <fullName evidence="13">Inactive metallocarboxypeptidase ECM14</fullName>
    </recommendedName>
    <alternativeName>
        <fullName evidence="14">Inactive metallocarboxypeptidase ecm14</fullName>
    </alternativeName>
</protein>
<feature type="compositionally biased region" description="Polar residues" evidence="16">
    <location>
        <begin position="535"/>
        <end position="546"/>
    </location>
</feature>
<keyword evidence="10" id="KW-1015">Disulfide bond</keyword>
<feature type="region of interest" description="Disordered" evidence="16">
    <location>
        <begin position="531"/>
        <end position="557"/>
    </location>
</feature>
<organism evidence="19 20">
    <name type="scientific">Fusarium mangiferae</name>
    <name type="common">Mango malformation disease fungus</name>
    <dbReference type="NCBI Taxonomy" id="192010"/>
    <lineage>
        <taxon>Eukaryota</taxon>
        <taxon>Fungi</taxon>
        <taxon>Dikarya</taxon>
        <taxon>Ascomycota</taxon>
        <taxon>Pezizomycotina</taxon>
        <taxon>Sordariomycetes</taxon>
        <taxon>Hypocreomycetidae</taxon>
        <taxon>Hypocreales</taxon>
        <taxon>Nectriaceae</taxon>
        <taxon>Fusarium</taxon>
        <taxon>Fusarium fujikuroi species complex</taxon>
    </lineage>
</organism>
<dbReference type="InterPro" id="IPR057246">
    <property type="entry name" value="CARBOXYPEPT_ZN_1"/>
</dbReference>
<keyword evidence="6" id="KW-0926">Vacuole</keyword>
<comment type="subcellular location">
    <subcellularLocation>
        <location evidence="3">Secreted</location>
    </subcellularLocation>
    <subcellularLocation>
        <location evidence="2">Vacuole</location>
    </subcellularLocation>
</comment>
<dbReference type="AlphaFoldDB" id="A0A1L7TF94"/>
<dbReference type="GO" id="GO:0005773">
    <property type="term" value="C:vacuole"/>
    <property type="evidence" value="ECO:0007669"/>
    <property type="project" value="UniProtKB-SubCell"/>
</dbReference>
<feature type="domain" description="Peptidase M14" evidence="18">
    <location>
        <begin position="191"/>
        <end position="511"/>
    </location>
</feature>
<keyword evidence="9" id="KW-0862">Zinc</keyword>
<evidence type="ECO:0000256" key="1">
    <source>
        <dbReference type="ARBA" id="ARBA00001947"/>
    </source>
</evidence>
<keyword evidence="19" id="KW-0645">Protease</keyword>
<evidence type="ECO:0000313" key="19">
    <source>
        <dbReference type="EMBL" id="CVK97224.1"/>
    </source>
</evidence>
<feature type="signal peptide" evidence="17">
    <location>
        <begin position="1"/>
        <end position="20"/>
    </location>
</feature>
<comment type="cofactor">
    <cofactor evidence="1">
        <name>Zn(2+)</name>
        <dbReference type="ChEBI" id="CHEBI:29105"/>
    </cofactor>
</comment>
<dbReference type="RefSeq" id="XP_041684485.1">
    <property type="nucleotide sequence ID" value="XM_041834198.1"/>
</dbReference>
<keyword evidence="7" id="KW-0479">Metal-binding</keyword>
<evidence type="ECO:0000256" key="8">
    <source>
        <dbReference type="ARBA" id="ARBA00022729"/>
    </source>
</evidence>
<evidence type="ECO:0000256" key="14">
    <source>
        <dbReference type="ARBA" id="ARBA00026213"/>
    </source>
</evidence>
<evidence type="ECO:0000256" key="15">
    <source>
        <dbReference type="PROSITE-ProRule" id="PRU01379"/>
    </source>
</evidence>
<comment type="caution">
    <text evidence="19">The sequence shown here is derived from an EMBL/GenBank/DDBJ whole genome shotgun (WGS) entry which is preliminary data.</text>
</comment>
<dbReference type="PROSITE" id="PS52035">
    <property type="entry name" value="PEPTIDASE_M14"/>
    <property type="match status" value="1"/>
</dbReference>
<evidence type="ECO:0000259" key="18">
    <source>
        <dbReference type="PROSITE" id="PS52035"/>
    </source>
</evidence>
<dbReference type="Pfam" id="PF00246">
    <property type="entry name" value="Peptidase_M14"/>
    <property type="match status" value="1"/>
</dbReference>
<evidence type="ECO:0000256" key="13">
    <source>
        <dbReference type="ARBA" id="ARBA00026187"/>
    </source>
</evidence>
<dbReference type="GO" id="GO:0006508">
    <property type="term" value="P:proteolysis"/>
    <property type="evidence" value="ECO:0007669"/>
    <property type="project" value="InterPro"/>
</dbReference>
<keyword evidence="20" id="KW-1185">Reference proteome</keyword>
<dbReference type="PROSITE" id="PS00132">
    <property type="entry name" value="CARBOXYPEPT_ZN_1"/>
    <property type="match status" value="1"/>
</dbReference>
<dbReference type="PANTHER" id="PTHR11705:SF147">
    <property type="entry name" value="INACTIVE METALLOCARBOXYPEPTIDASE ECM14"/>
    <property type="match status" value="1"/>
</dbReference>
<dbReference type="SUPFAM" id="SSF53187">
    <property type="entry name" value="Zn-dependent exopeptidases"/>
    <property type="match status" value="1"/>
</dbReference>
<keyword evidence="11" id="KW-0961">Cell wall biogenesis/degradation</keyword>
<comment type="similarity">
    <text evidence="4 15">Belongs to the peptidase M14 family.</text>
</comment>
<keyword evidence="19" id="KW-0121">Carboxypeptidase</keyword>
<dbReference type="VEuPathDB" id="FungiDB:FMAN_11391"/>
<proteinExistence type="inferred from homology"/>
<dbReference type="GO" id="GO:0071555">
    <property type="term" value="P:cell wall organization"/>
    <property type="evidence" value="ECO:0007669"/>
    <property type="project" value="UniProtKB-KW"/>
</dbReference>
<keyword evidence="8 17" id="KW-0732">Signal</keyword>
<dbReference type="PANTHER" id="PTHR11705">
    <property type="entry name" value="PROTEASE FAMILY M14 CARBOXYPEPTIDASE A,B"/>
    <property type="match status" value="1"/>
</dbReference>
<evidence type="ECO:0000256" key="9">
    <source>
        <dbReference type="ARBA" id="ARBA00022833"/>
    </source>
</evidence>
<dbReference type="SMART" id="SM00631">
    <property type="entry name" value="Zn_pept"/>
    <property type="match status" value="1"/>
</dbReference>
<evidence type="ECO:0000256" key="5">
    <source>
        <dbReference type="ARBA" id="ARBA00022525"/>
    </source>
</evidence>
<evidence type="ECO:0000256" key="11">
    <source>
        <dbReference type="ARBA" id="ARBA00023316"/>
    </source>
</evidence>
<evidence type="ECO:0000256" key="16">
    <source>
        <dbReference type="SAM" id="MobiDB-lite"/>
    </source>
</evidence>
<evidence type="ECO:0000256" key="2">
    <source>
        <dbReference type="ARBA" id="ARBA00004116"/>
    </source>
</evidence>
<dbReference type="Gene3D" id="3.40.630.10">
    <property type="entry name" value="Zn peptidases"/>
    <property type="match status" value="1"/>
</dbReference>
<evidence type="ECO:0000313" key="20">
    <source>
        <dbReference type="Proteomes" id="UP000184255"/>
    </source>
</evidence>
<evidence type="ECO:0000256" key="3">
    <source>
        <dbReference type="ARBA" id="ARBA00004613"/>
    </source>
</evidence>
<sequence>MRLPLLAASMLLLQASSAHAAGIDTHRAIPDLQNNENNNNDANKRLFPFLSKLRDKAIETVFGRHPSKNTPPPVINQLRAQYLNQLVLRFNVTTSHEEGALADAAARLFLDVWAFTDDYVDIRLHADEVRPLLSLLPKTLHASHSILIPDLAAAVYKSLPIGGNPTYYDPKPAPPVLKVASSPGDNLFFQDYQSLPVVMRWMRLLEAMFPSYVKYINIGKSYEGRDIPALRVGIPNTAPDAPRRKTIMIMGGSHAREWISTSTVNYLAWSFITSYGKERMITKLLDEFDLVFLPIANPDGFEYTWHIDRLWRKTRQQTNLQFCRGLDLDRAYGYEWDGSQVQRDPCSESYGGEKPFQAVEAVHIADWARNQTWNNNVRFVGLIDLHSYSQQILYPYSYTCSVDPPNLENLEELAAGIAKSIRLSNGESYTVASACEGAVSAREFSGGRYWSRIESGGGSAVDWFYHEMRAHYSYQLKLRDTGSYGFLLPKEHIVPTGEEIFNAMKYYGDYLLGNNGIESITKAEEDDKLEMHENQPVQDSEQNPTVGQELRRRRLRR</sequence>
<feature type="chain" id="PRO_5012996043" description="Inactive metallocarboxypeptidase ECM14" evidence="17">
    <location>
        <begin position="21"/>
        <end position="557"/>
    </location>
</feature>
<evidence type="ECO:0000256" key="7">
    <source>
        <dbReference type="ARBA" id="ARBA00022723"/>
    </source>
</evidence>
<evidence type="ECO:0000256" key="10">
    <source>
        <dbReference type="ARBA" id="ARBA00023157"/>
    </source>
</evidence>
<dbReference type="EMBL" id="FCQH01000008">
    <property type="protein sequence ID" value="CVK97224.1"/>
    <property type="molecule type" value="Genomic_DNA"/>
</dbReference>